<comment type="caution">
    <text evidence="1">The sequence shown here is derived from an EMBL/GenBank/DDBJ whole genome shotgun (WGS) entry which is preliminary data.</text>
</comment>
<keyword evidence="2" id="KW-1185">Reference proteome</keyword>
<gene>
    <name evidence="1" type="ORF">HPB52_021056</name>
</gene>
<evidence type="ECO:0000313" key="1">
    <source>
        <dbReference type="EMBL" id="KAH7973076.1"/>
    </source>
</evidence>
<protein>
    <submittedName>
        <fullName evidence="1">Uncharacterized protein</fullName>
    </submittedName>
</protein>
<sequence length="118" mass="13607">MADYCGSLVDFADFADLLRDRQNPIEAHNDAEFLSRYSFSKRVVLRLLEMLPLGPNDSERGYPVPPMHADDMREIYLRVLRDRQDPIEAYIDAEFLSRYRFSKRAVLRLVGNAAAGPK</sequence>
<accession>A0A9D4QBN9</accession>
<dbReference type="Proteomes" id="UP000821837">
    <property type="component" value="Chromosome 11"/>
</dbReference>
<name>A0A9D4QBN9_RHISA</name>
<evidence type="ECO:0000313" key="2">
    <source>
        <dbReference type="Proteomes" id="UP000821837"/>
    </source>
</evidence>
<reference evidence="1" key="2">
    <citation type="submission" date="2021-09" db="EMBL/GenBank/DDBJ databases">
        <authorList>
            <person name="Jia N."/>
            <person name="Wang J."/>
            <person name="Shi W."/>
            <person name="Du L."/>
            <person name="Sun Y."/>
            <person name="Zhan W."/>
            <person name="Jiang J."/>
            <person name="Wang Q."/>
            <person name="Zhang B."/>
            <person name="Ji P."/>
            <person name="Sakyi L.B."/>
            <person name="Cui X."/>
            <person name="Yuan T."/>
            <person name="Jiang B."/>
            <person name="Yang W."/>
            <person name="Lam T.T.-Y."/>
            <person name="Chang Q."/>
            <person name="Ding S."/>
            <person name="Wang X."/>
            <person name="Zhu J."/>
            <person name="Ruan X."/>
            <person name="Zhao L."/>
            <person name="Wei J."/>
            <person name="Que T."/>
            <person name="Du C."/>
            <person name="Cheng J."/>
            <person name="Dai P."/>
            <person name="Han X."/>
            <person name="Huang E."/>
            <person name="Gao Y."/>
            <person name="Liu J."/>
            <person name="Shao H."/>
            <person name="Ye R."/>
            <person name="Li L."/>
            <person name="Wei W."/>
            <person name="Wang X."/>
            <person name="Wang C."/>
            <person name="Huo Q."/>
            <person name="Li W."/>
            <person name="Guo W."/>
            <person name="Chen H."/>
            <person name="Chen S."/>
            <person name="Zhou L."/>
            <person name="Zhou L."/>
            <person name="Ni X."/>
            <person name="Tian J."/>
            <person name="Zhou Y."/>
            <person name="Sheng Y."/>
            <person name="Liu T."/>
            <person name="Pan Y."/>
            <person name="Xia L."/>
            <person name="Li J."/>
            <person name="Zhao F."/>
            <person name="Cao W."/>
        </authorList>
    </citation>
    <scope>NUCLEOTIDE SEQUENCE</scope>
    <source>
        <strain evidence="1">Rsan-2018</strain>
        <tissue evidence="1">Larvae</tissue>
    </source>
</reference>
<reference evidence="1" key="1">
    <citation type="journal article" date="2020" name="Cell">
        <title>Large-Scale Comparative Analyses of Tick Genomes Elucidate Their Genetic Diversity and Vector Capacities.</title>
        <authorList>
            <consortium name="Tick Genome and Microbiome Consortium (TIGMIC)"/>
            <person name="Jia N."/>
            <person name="Wang J."/>
            <person name="Shi W."/>
            <person name="Du L."/>
            <person name="Sun Y."/>
            <person name="Zhan W."/>
            <person name="Jiang J.F."/>
            <person name="Wang Q."/>
            <person name="Zhang B."/>
            <person name="Ji P."/>
            <person name="Bell-Sakyi L."/>
            <person name="Cui X.M."/>
            <person name="Yuan T.T."/>
            <person name="Jiang B.G."/>
            <person name="Yang W.F."/>
            <person name="Lam T.T."/>
            <person name="Chang Q.C."/>
            <person name="Ding S.J."/>
            <person name="Wang X.J."/>
            <person name="Zhu J.G."/>
            <person name="Ruan X.D."/>
            <person name="Zhao L."/>
            <person name="Wei J.T."/>
            <person name="Ye R.Z."/>
            <person name="Que T.C."/>
            <person name="Du C.H."/>
            <person name="Zhou Y.H."/>
            <person name="Cheng J.X."/>
            <person name="Dai P.F."/>
            <person name="Guo W.B."/>
            <person name="Han X.H."/>
            <person name="Huang E.J."/>
            <person name="Li L.F."/>
            <person name="Wei W."/>
            <person name="Gao Y.C."/>
            <person name="Liu J.Z."/>
            <person name="Shao H.Z."/>
            <person name="Wang X."/>
            <person name="Wang C.C."/>
            <person name="Yang T.C."/>
            <person name="Huo Q.B."/>
            <person name="Li W."/>
            <person name="Chen H.Y."/>
            <person name="Chen S.E."/>
            <person name="Zhou L.G."/>
            <person name="Ni X.B."/>
            <person name="Tian J.H."/>
            <person name="Sheng Y."/>
            <person name="Liu T."/>
            <person name="Pan Y.S."/>
            <person name="Xia L.Y."/>
            <person name="Li J."/>
            <person name="Zhao F."/>
            <person name="Cao W.C."/>
        </authorList>
    </citation>
    <scope>NUCLEOTIDE SEQUENCE</scope>
    <source>
        <strain evidence="1">Rsan-2018</strain>
    </source>
</reference>
<organism evidence="1 2">
    <name type="scientific">Rhipicephalus sanguineus</name>
    <name type="common">Brown dog tick</name>
    <name type="synonym">Ixodes sanguineus</name>
    <dbReference type="NCBI Taxonomy" id="34632"/>
    <lineage>
        <taxon>Eukaryota</taxon>
        <taxon>Metazoa</taxon>
        <taxon>Ecdysozoa</taxon>
        <taxon>Arthropoda</taxon>
        <taxon>Chelicerata</taxon>
        <taxon>Arachnida</taxon>
        <taxon>Acari</taxon>
        <taxon>Parasitiformes</taxon>
        <taxon>Ixodida</taxon>
        <taxon>Ixodoidea</taxon>
        <taxon>Ixodidae</taxon>
        <taxon>Rhipicephalinae</taxon>
        <taxon>Rhipicephalus</taxon>
        <taxon>Rhipicephalus</taxon>
    </lineage>
</organism>
<dbReference type="EMBL" id="JABSTV010001247">
    <property type="protein sequence ID" value="KAH7973076.1"/>
    <property type="molecule type" value="Genomic_DNA"/>
</dbReference>
<dbReference type="AlphaFoldDB" id="A0A9D4QBN9"/>
<proteinExistence type="predicted"/>